<evidence type="ECO:0000256" key="2">
    <source>
        <dbReference type="SAM" id="SignalP"/>
    </source>
</evidence>
<dbReference type="Proteomes" id="UP001149074">
    <property type="component" value="Unassembled WGS sequence"/>
</dbReference>
<sequence length="529" mass="57759">MSGVEVVAVVACVAAVISAYHDGSQVFSEIRRKWRERRNSHPQASSAVATDLEYSLQRSREDILTQWNGHVSRLGHRFEMGDDIAQATMKDILIGLQIALLTHLRENGVHLDIFALLNVSDLSRARTISALHELYQRMAQAAPIPWHMTSPVPPGLPVVEPGSGLARYILDIERLSSASSHSYRYGSGSAGYMEQQWRGGNISTARPSPPGRVFSGSISNSPPDMYRAPIEGPSPGQGQGPRERRSSAFSSFSSTFNTWLRERRRSSVESSGGIERDDRSDIAAIAGLPSPPPTAHNEATATATAPRPIPRPTRAELEAPAENDELNLNPWISVMDERTREELEIEEEVDRQVKTPPPICADTSVSTLAPRHPSLNLSGPPPSTHSDISNESSSSSRSNDIRLIPHNPGISLWPPSRDNDYAGFCKGAWKLNSGFEGFKVHNVPIGYYSLVPKWKCTNCFFDMPISPPSTSSSHKPTFDEKVYTHPPLASATAGVSWQRATSELGHGLRREIVGSGRLGACSAVLRVIG</sequence>
<name>A0A9W9KM08_9EURO</name>
<dbReference type="OrthoDB" id="25896at2759"/>
<feature type="compositionally biased region" description="Low complexity" evidence="1">
    <location>
        <begin position="295"/>
        <end position="306"/>
    </location>
</feature>
<evidence type="ECO:0000313" key="3">
    <source>
        <dbReference type="EMBL" id="KAJ5110476.1"/>
    </source>
</evidence>
<accession>A0A9W9KM08</accession>
<evidence type="ECO:0000313" key="4">
    <source>
        <dbReference type="Proteomes" id="UP001149074"/>
    </source>
</evidence>
<organism evidence="3 4">
    <name type="scientific">Penicillium argentinense</name>
    <dbReference type="NCBI Taxonomy" id="1131581"/>
    <lineage>
        <taxon>Eukaryota</taxon>
        <taxon>Fungi</taxon>
        <taxon>Dikarya</taxon>
        <taxon>Ascomycota</taxon>
        <taxon>Pezizomycotina</taxon>
        <taxon>Eurotiomycetes</taxon>
        <taxon>Eurotiomycetidae</taxon>
        <taxon>Eurotiales</taxon>
        <taxon>Aspergillaceae</taxon>
        <taxon>Penicillium</taxon>
    </lineage>
</organism>
<evidence type="ECO:0000256" key="1">
    <source>
        <dbReference type="SAM" id="MobiDB-lite"/>
    </source>
</evidence>
<dbReference type="EMBL" id="JAPQKI010000002">
    <property type="protein sequence ID" value="KAJ5110476.1"/>
    <property type="molecule type" value="Genomic_DNA"/>
</dbReference>
<feature type="signal peptide" evidence="2">
    <location>
        <begin position="1"/>
        <end position="19"/>
    </location>
</feature>
<keyword evidence="2" id="KW-0732">Signal</keyword>
<feature type="region of interest" description="Disordered" evidence="1">
    <location>
        <begin position="347"/>
        <end position="401"/>
    </location>
</feature>
<proteinExistence type="predicted"/>
<feature type="region of interest" description="Disordered" evidence="1">
    <location>
        <begin position="200"/>
        <end position="311"/>
    </location>
</feature>
<dbReference type="AlphaFoldDB" id="A0A9W9KM08"/>
<dbReference type="RefSeq" id="XP_056478546.1">
    <property type="nucleotide sequence ID" value="XM_056613505.1"/>
</dbReference>
<comment type="caution">
    <text evidence="3">The sequence shown here is derived from an EMBL/GenBank/DDBJ whole genome shotgun (WGS) entry which is preliminary data.</text>
</comment>
<feature type="chain" id="PRO_5040791210" evidence="2">
    <location>
        <begin position="20"/>
        <end position="529"/>
    </location>
</feature>
<dbReference type="GeneID" id="81352484"/>
<reference evidence="3" key="2">
    <citation type="journal article" date="2023" name="IMA Fungus">
        <title>Comparative genomic study of the Penicillium genus elucidates a diverse pangenome and 15 lateral gene transfer events.</title>
        <authorList>
            <person name="Petersen C."/>
            <person name="Sorensen T."/>
            <person name="Nielsen M.R."/>
            <person name="Sondergaard T.E."/>
            <person name="Sorensen J.L."/>
            <person name="Fitzpatrick D.A."/>
            <person name="Frisvad J.C."/>
            <person name="Nielsen K.L."/>
        </authorList>
    </citation>
    <scope>NUCLEOTIDE SEQUENCE</scope>
    <source>
        <strain evidence="3">IBT 30761</strain>
    </source>
</reference>
<keyword evidence="4" id="KW-1185">Reference proteome</keyword>
<gene>
    <name evidence="3" type="ORF">N7532_001011</name>
</gene>
<feature type="compositionally biased region" description="Low complexity" evidence="1">
    <location>
        <begin position="386"/>
        <end position="401"/>
    </location>
</feature>
<protein>
    <submittedName>
        <fullName evidence="3">Uncharacterized protein</fullName>
    </submittedName>
</protein>
<feature type="compositionally biased region" description="Low complexity" evidence="1">
    <location>
        <begin position="247"/>
        <end position="256"/>
    </location>
</feature>
<reference evidence="3" key="1">
    <citation type="submission" date="2022-11" db="EMBL/GenBank/DDBJ databases">
        <authorList>
            <person name="Petersen C."/>
        </authorList>
    </citation>
    <scope>NUCLEOTIDE SEQUENCE</scope>
    <source>
        <strain evidence="3">IBT 30761</strain>
    </source>
</reference>